<feature type="transmembrane region" description="Helical" evidence="9">
    <location>
        <begin position="76"/>
        <end position="93"/>
    </location>
</feature>
<feature type="transmembrane region" description="Helical" evidence="9">
    <location>
        <begin position="147"/>
        <end position="173"/>
    </location>
</feature>
<evidence type="ECO:0000256" key="7">
    <source>
        <dbReference type="ARBA" id="ARBA00023065"/>
    </source>
</evidence>
<feature type="transmembrane region" description="Helical" evidence="9">
    <location>
        <begin position="503"/>
        <end position="529"/>
    </location>
</feature>
<comment type="caution">
    <text evidence="9">Lacks conserved residue(s) required for the propagation of feature annotation.</text>
</comment>
<sequence>MPGFSLSSPASAEVDLGGGDLSLVVVVAVVALLALAVAAGLVRDVLAAGQGTAKMQEIARAVQVGAGAYLKRQFRTVAIFVVLIPLVLLLLPADSTGERIGRSVFFVIGAIFSAVTGFTGMWLAVRGNVRVAAAAREEGGEKTAMRIAFRTGGVAGMFTVGLGLFGAAVVVLAYQGDAPKVLEGFGFGAALLAMFMRVGGGIFTKAADVGADLVGKVEQGIPEDDPRNAATIADNVGDNVGDCAGMAADLFESYAVMLVAALILGTAAFGNQGLVFPLIVPMIGVITAVIGIFAVAPRSGDRSGMTAINRGFFISAGISAVLVAVAAFVYLPSSFAELEGVRDKAIAGLDADPRWVALGSVLIGIVLASAIQLLTGYFTETNRKPVKEVTDSARTGPATVILSGISLGLESAVYTALVIGAAVYGAFLLGFGNTTVALFAVAMAGTGLLTTVGVIVSMDTFGPVSDNAQGIAEMSGDVQGEAASVLERLDAVGNTTKAITKGIAIATAVLAATALFGSFRTTVIAALAGASTSAKDAIGAEFLNFNLSIASPNVLIGLIIGAAVVFMFSGLAIMAVGRAAGRVVVEVREQFRTKPGIMDYTEKPDYDRVVDICTRDAQRELATPGLLAILTPIAVGFALGYAPLGAFLGGAIAAGVLMAVFLANSGGAWDNAKKLVEEGHLGGKGSEAHEATIIGDTVGDPFKDTAGPAINPLIKVMNLVALLIADAVVTYAGNTALRVGVTVLSVGVVVAAIVVSKRRADPIGDSSADPAVEGGRPGPDAAKSGGAAGALGKGVREEAEFGAEGGAGGVGGRPPSDSAVGADPAAAKAEPDAEESSAGKS</sequence>
<evidence type="ECO:0000256" key="3">
    <source>
        <dbReference type="ARBA" id="ARBA00022692"/>
    </source>
</evidence>
<evidence type="ECO:0000256" key="1">
    <source>
        <dbReference type="ARBA" id="ARBA00004127"/>
    </source>
</evidence>
<keyword evidence="8 9" id="KW-0472">Membrane</keyword>
<feature type="transmembrane region" description="Helical" evidence="9">
    <location>
        <begin position="621"/>
        <end position="639"/>
    </location>
</feature>
<feature type="compositionally biased region" description="Low complexity" evidence="10">
    <location>
        <begin position="813"/>
        <end position="828"/>
    </location>
</feature>
<comment type="catalytic activity">
    <reaction evidence="9">
        <text>diphosphate + H2O + H(+)(in) = 2 phosphate + 2 H(+)(out)</text>
        <dbReference type="Rhea" id="RHEA:13973"/>
        <dbReference type="ChEBI" id="CHEBI:15377"/>
        <dbReference type="ChEBI" id="CHEBI:15378"/>
        <dbReference type="ChEBI" id="CHEBI:33019"/>
        <dbReference type="ChEBI" id="CHEBI:43474"/>
        <dbReference type="EC" id="7.1.3.1"/>
    </reaction>
</comment>
<dbReference type="HAMAP" id="MF_01129">
    <property type="entry name" value="PPase_energized_pump"/>
    <property type="match status" value="1"/>
</dbReference>
<keyword evidence="3 9" id="KW-0812">Transmembrane</keyword>
<dbReference type="GO" id="GO:0012505">
    <property type="term" value="C:endomembrane system"/>
    <property type="evidence" value="ECO:0007669"/>
    <property type="project" value="UniProtKB-SubCell"/>
</dbReference>
<keyword evidence="4 9" id="KW-0460">Magnesium</keyword>
<organism evidence="11 12">
    <name type="scientific">Actinomadura coerulea</name>
    <dbReference type="NCBI Taxonomy" id="46159"/>
    <lineage>
        <taxon>Bacteria</taxon>
        <taxon>Bacillati</taxon>
        <taxon>Actinomycetota</taxon>
        <taxon>Actinomycetes</taxon>
        <taxon>Streptosporangiales</taxon>
        <taxon>Thermomonosporaceae</taxon>
        <taxon>Actinomadura</taxon>
    </lineage>
</organism>
<feature type="transmembrane region" description="Helical" evidence="9">
    <location>
        <begin position="20"/>
        <end position="42"/>
    </location>
</feature>
<dbReference type="PIRSF" id="PIRSF001265">
    <property type="entry name" value="H+-PPase"/>
    <property type="match status" value="1"/>
</dbReference>
<proteinExistence type="inferred from homology"/>
<feature type="site" description="Determinant of potassium independence" evidence="9">
    <location>
        <position position="497"/>
    </location>
</feature>
<feature type="transmembrane region" description="Helical" evidence="9">
    <location>
        <begin position="251"/>
        <end position="269"/>
    </location>
</feature>
<comment type="cofactor">
    <cofactor evidence="9">
        <name>Mg(2+)</name>
        <dbReference type="ChEBI" id="CHEBI:18420"/>
    </cofactor>
</comment>
<feature type="transmembrane region" description="Helical" evidence="9">
    <location>
        <begin position="185"/>
        <end position="203"/>
    </location>
</feature>
<dbReference type="NCBIfam" id="NF001960">
    <property type="entry name" value="PRK00733.3-5"/>
    <property type="match status" value="1"/>
</dbReference>
<feature type="transmembrane region" description="Helical" evidence="9">
    <location>
        <begin position="436"/>
        <end position="456"/>
    </location>
</feature>
<feature type="region of interest" description="Disordered" evidence="10">
    <location>
        <begin position="761"/>
        <end position="841"/>
    </location>
</feature>
<dbReference type="GO" id="GO:0009678">
    <property type="term" value="F:diphosphate hydrolysis-driven proton transmembrane transporter activity"/>
    <property type="evidence" value="ECO:0007669"/>
    <property type="project" value="UniProtKB-UniRule"/>
</dbReference>
<feature type="transmembrane region" description="Helical" evidence="9">
    <location>
        <begin position="275"/>
        <end position="296"/>
    </location>
</feature>
<evidence type="ECO:0000313" key="11">
    <source>
        <dbReference type="EMBL" id="MBB6398423.1"/>
    </source>
</evidence>
<keyword evidence="5 9" id="KW-1278">Translocase</keyword>
<dbReference type="NCBIfam" id="NF001952">
    <property type="entry name" value="PRK00733.1-4"/>
    <property type="match status" value="1"/>
</dbReference>
<feature type="transmembrane region" description="Helical" evidence="9">
    <location>
        <begin position="105"/>
        <end position="126"/>
    </location>
</feature>
<feature type="compositionally biased region" description="Gly residues" evidence="10">
    <location>
        <begin position="803"/>
        <end position="812"/>
    </location>
</feature>
<dbReference type="GO" id="GO:0004427">
    <property type="term" value="F:inorganic diphosphate phosphatase activity"/>
    <property type="evidence" value="ECO:0007669"/>
    <property type="project" value="UniProtKB-UniRule"/>
</dbReference>
<feature type="transmembrane region" description="Helical" evidence="9">
    <location>
        <begin position="549"/>
        <end position="573"/>
    </location>
</feature>
<comment type="caution">
    <text evidence="11">The sequence shown here is derived from an EMBL/GenBank/DDBJ whole genome shotgun (WGS) entry which is preliminary data.</text>
</comment>
<evidence type="ECO:0000256" key="9">
    <source>
        <dbReference type="HAMAP-Rule" id="MF_01129"/>
    </source>
</evidence>
<comment type="subcellular location">
    <subcellularLocation>
        <location evidence="9">Cell membrane</location>
        <topology evidence="9">Multi-pass membrane protein</topology>
    </subcellularLocation>
    <subcellularLocation>
        <location evidence="1">Endomembrane system</location>
        <topology evidence="1">Multi-pass membrane protein</topology>
    </subcellularLocation>
</comment>
<evidence type="ECO:0000256" key="6">
    <source>
        <dbReference type="ARBA" id="ARBA00022989"/>
    </source>
</evidence>
<comment type="function">
    <text evidence="9">Proton pump that utilizes the energy of pyrophosphate hydrolysis as the driving force for proton movement across the membrane. Generates a proton motive force.</text>
</comment>
<dbReference type="NCBIfam" id="TIGR01104">
    <property type="entry name" value="V_PPase"/>
    <property type="match status" value="1"/>
</dbReference>
<dbReference type="RefSeq" id="WP_185029346.1">
    <property type="nucleotide sequence ID" value="NZ_JACHMQ010000001.1"/>
</dbReference>
<dbReference type="EMBL" id="JACHMQ010000001">
    <property type="protein sequence ID" value="MBB6398423.1"/>
    <property type="molecule type" value="Genomic_DNA"/>
</dbReference>
<dbReference type="PANTHER" id="PTHR31998">
    <property type="entry name" value="K(+)-INSENSITIVE PYROPHOSPHATE-ENERGIZED PROTON PUMP"/>
    <property type="match status" value="1"/>
</dbReference>
<feature type="transmembrane region" description="Helical" evidence="9">
    <location>
        <begin position="308"/>
        <end position="331"/>
    </location>
</feature>
<evidence type="ECO:0000256" key="10">
    <source>
        <dbReference type="SAM" id="MobiDB-lite"/>
    </source>
</evidence>
<keyword evidence="2 9" id="KW-0813">Transport</keyword>
<dbReference type="Pfam" id="PF03030">
    <property type="entry name" value="H_PPase"/>
    <property type="match status" value="1"/>
</dbReference>
<feature type="transmembrane region" description="Helical" evidence="9">
    <location>
        <begin position="355"/>
        <end position="379"/>
    </location>
</feature>
<evidence type="ECO:0000256" key="4">
    <source>
        <dbReference type="ARBA" id="ARBA00022842"/>
    </source>
</evidence>
<keyword evidence="12" id="KW-1185">Reference proteome</keyword>
<keyword evidence="7 9" id="KW-0406">Ion transport</keyword>
<accession>A0A7X0G2Y1</accession>
<feature type="transmembrane region" description="Helical" evidence="9">
    <location>
        <begin position="400"/>
        <end position="424"/>
    </location>
</feature>
<feature type="transmembrane region" description="Helical" evidence="9">
    <location>
        <begin position="645"/>
        <end position="664"/>
    </location>
</feature>
<comment type="similarity">
    <text evidence="9">Belongs to the H(+)-translocating pyrophosphatase (TC 3.A.10) family. K(+)-insensitive subfamily.</text>
</comment>
<gene>
    <name evidence="9" type="primary">hppA</name>
    <name evidence="11" type="ORF">BKA00_005337</name>
</gene>
<dbReference type="EC" id="7.1.3.1" evidence="9"/>
<dbReference type="Proteomes" id="UP000546324">
    <property type="component" value="Unassembled WGS sequence"/>
</dbReference>
<keyword evidence="9" id="KW-0375">Hydrogen ion transport</keyword>
<reference evidence="11 12" key="1">
    <citation type="submission" date="2020-08" db="EMBL/GenBank/DDBJ databases">
        <title>Sequencing the genomes of 1000 actinobacteria strains.</title>
        <authorList>
            <person name="Klenk H.-P."/>
        </authorList>
    </citation>
    <scope>NUCLEOTIDE SEQUENCE [LARGE SCALE GENOMIC DNA]</scope>
    <source>
        <strain evidence="11 12">DSM 43675</strain>
    </source>
</reference>
<keyword evidence="9" id="KW-1003">Cell membrane</keyword>
<dbReference type="GO" id="GO:0000287">
    <property type="term" value="F:magnesium ion binding"/>
    <property type="evidence" value="ECO:0007669"/>
    <property type="project" value="UniProtKB-UniRule"/>
</dbReference>
<protein>
    <recommendedName>
        <fullName evidence="9">K(+)-insensitive pyrophosphate-energized proton pump</fullName>
        <ecNumber evidence="9">7.1.3.1</ecNumber>
    </recommendedName>
    <alternativeName>
        <fullName evidence="9">Membrane-bound proton-translocating pyrophosphatase</fullName>
    </alternativeName>
    <alternativeName>
        <fullName evidence="9">Pyrophosphate-energized inorganic pyrophosphatase</fullName>
        <shortName evidence="9">H(+)-PPase</shortName>
    </alternativeName>
</protein>
<dbReference type="InterPro" id="IPR004131">
    <property type="entry name" value="PPase-energised_H-pump"/>
</dbReference>
<evidence type="ECO:0000313" key="12">
    <source>
        <dbReference type="Proteomes" id="UP000546324"/>
    </source>
</evidence>
<keyword evidence="6 9" id="KW-1133">Transmembrane helix</keyword>
<evidence type="ECO:0000256" key="5">
    <source>
        <dbReference type="ARBA" id="ARBA00022967"/>
    </source>
</evidence>
<name>A0A7X0G2Y1_9ACTN</name>
<dbReference type="GO" id="GO:0005886">
    <property type="term" value="C:plasma membrane"/>
    <property type="evidence" value="ECO:0007669"/>
    <property type="project" value="UniProtKB-SubCell"/>
</dbReference>
<comment type="subunit">
    <text evidence="9">Homodimer.</text>
</comment>
<feature type="transmembrane region" description="Helical" evidence="9">
    <location>
        <begin position="739"/>
        <end position="756"/>
    </location>
</feature>
<dbReference type="AlphaFoldDB" id="A0A7X0G2Y1"/>
<keyword evidence="11" id="KW-0378">Hydrolase</keyword>
<evidence type="ECO:0000256" key="2">
    <source>
        <dbReference type="ARBA" id="ARBA00022448"/>
    </source>
</evidence>
<evidence type="ECO:0000256" key="8">
    <source>
        <dbReference type="ARBA" id="ARBA00023136"/>
    </source>
</evidence>